<gene>
    <name evidence="4" type="ORF">KBO27_31275</name>
</gene>
<keyword evidence="5" id="KW-1185">Reference proteome</keyword>
<dbReference type="PANTHER" id="PTHR30055:SF200">
    <property type="entry name" value="HTH-TYPE TRANSCRIPTIONAL REPRESSOR BDCR"/>
    <property type="match status" value="1"/>
</dbReference>
<evidence type="ECO:0000259" key="3">
    <source>
        <dbReference type="PROSITE" id="PS50977"/>
    </source>
</evidence>
<comment type="caution">
    <text evidence="4">The sequence shown here is derived from an EMBL/GenBank/DDBJ whole genome shotgun (WGS) entry which is preliminary data.</text>
</comment>
<feature type="domain" description="HTH tetR-type" evidence="3">
    <location>
        <begin position="7"/>
        <end position="67"/>
    </location>
</feature>
<dbReference type="InterPro" id="IPR050109">
    <property type="entry name" value="HTH-type_TetR-like_transc_reg"/>
</dbReference>
<dbReference type="Pfam" id="PF00440">
    <property type="entry name" value="TetR_N"/>
    <property type="match status" value="1"/>
</dbReference>
<dbReference type="Proteomes" id="UP000674084">
    <property type="component" value="Unassembled WGS sequence"/>
</dbReference>
<dbReference type="InterPro" id="IPR009057">
    <property type="entry name" value="Homeodomain-like_sf"/>
</dbReference>
<dbReference type="Gene3D" id="1.10.357.10">
    <property type="entry name" value="Tetracycline Repressor, domain 2"/>
    <property type="match status" value="1"/>
</dbReference>
<dbReference type="RefSeq" id="WP_210973462.1">
    <property type="nucleotide sequence ID" value="NZ_JAGPXE010000019.1"/>
</dbReference>
<name>A0ABS5DQ70_9PSEU</name>
<evidence type="ECO:0000256" key="2">
    <source>
        <dbReference type="PROSITE-ProRule" id="PRU00335"/>
    </source>
</evidence>
<dbReference type="PANTHER" id="PTHR30055">
    <property type="entry name" value="HTH-TYPE TRANSCRIPTIONAL REGULATOR RUTR"/>
    <property type="match status" value="1"/>
</dbReference>
<reference evidence="4 5" key="1">
    <citation type="submission" date="2021-04" db="EMBL/GenBank/DDBJ databases">
        <title>Whole-genome sequencing of Saccharopolyspora endophytica KCTC 19397.</title>
        <authorList>
            <person name="Ay H."/>
            <person name="Saygin H."/>
            <person name="Sahin N."/>
        </authorList>
    </citation>
    <scope>NUCLEOTIDE SEQUENCE [LARGE SCALE GENOMIC DNA]</scope>
    <source>
        <strain evidence="4 5">KCTC 19397</strain>
    </source>
</reference>
<evidence type="ECO:0000313" key="4">
    <source>
        <dbReference type="EMBL" id="MBQ0928449.1"/>
    </source>
</evidence>
<dbReference type="InterPro" id="IPR001647">
    <property type="entry name" value="HTH_TetR"/>
</dbReference>
<dbReference type="InterPro" id="IPR036271">
    <property type="entry name" value="Tet_transcr_reg_TetR-rel_C_sf"/>
</dbReference>
<accession>A0ABS5DQ70</accession>
<keyword evidence="1 2" id="KW-0238">DNA-binding</keyword>
<proteinExistence type="predicted"/>
<evidence type="ECO:0000313" key="5">
    <source>
        <dbReference type="Proteomes" id="UP000674084"/>
    </source>
</evidence>
<dbReference type="PRINTS" id="PR00455">
    <property type="entry name" value="HTHTETR"/>
</dbReference>
<feature type="DNA-binding region" description="H-T-H motif" evidence="2">
    <location>
        <begin position="30"/>
        <end position="49"/>
    </location>
</feature>
<dbReference type="SUPFAM" id="SSF46689">
    <property type="entry name" value="Homeodomain-like"/>
    <property type="match status" value="1"/>
</dbReference>
<evidence type="ECO:0000256" key="1">
    <source>
        <dbReference type="ARBA" id="ARBA00023125"/>
    </source>
</evidence>
<organism evidence="4 5">
    <name type="scientific">Saccharopolyspora endophytica</name>
    <dbReference type="NCBI Taxonomy" id="543886"/>
    <lineage>
        <taxon>Bacteria</taxon>
        <taxon>Bacillati</taxon>
        <taxon>Actinomycetota</taxon>
        <taxon>Actinomycetes</taxon>
        <taxon>Pseudonocardiales</taxon>
        <taxon>Pseudonocardiaceae</taxon>
        <taxon>Saccharopolyspora</taxon>
    </lineage>
</organism>
<protein>
    <submittedName>
        <fullName evidence="4">TetR/AcrR family transcriptional regulator</fullName>
    </submittedName>
</protein>
<dbReference type="SUPFAM" id="SSF48498">
    <property type="entry name" value="Tetracyclin repressor-like, C-terminal domain"/>
    <property type="match status" value="1"/>
</dbReference>
<dbReference type="EMBL" id="JAGPXE010000019">
    <property type="protein sequence ID" value="MBQ0928449.1"/>
    <property type="molecule type" value="Genomic_DNA"/>
</dbReference>
<sequence>MIATPATPARERLLAAADELFYARGINATGIDAIVERAGVALATCYKHFGGKDRLVAAYLAQRDEQWRADWEAAIVESDAPLLSLFDALERWWTTTGHRRGCAHVDATVELTDPDHPALAVVAEHKRHLLDRLTELAAAEGFSDPGEIAADLLLIYEGTLSALLLNITPDPFAQARRLAAARTSR</sequence>
<dbReference type="PROSITE" id="PS50977">
    <property type="entry name" value="HTH_TETR_2"/>
    <property type="match status" value="1"/>
</dbReference>